<accession>A0A8H6A5J9</accession>
<keyword evidence="3" id="KW-1185">Reference proteome</keyword>
<dbReference type="EMBL" id="SPNV01000107">
    <property type="protein sequence ID" value="KAF5861177.1"/>
    <property type="molecule type" value="Genomic_DNA"/>
</dbReference>
<dbReference type="Proteomes" id="UP000541154">
    <property type="component" value="Unassembled WGS sequence"/>
</dbReference>
<feature type="region of interest" description="Disordered" evidence="1">
    <location>
        <begin position="39"/>
        <end position="102"/>
    </location>
</feature>
<gene>
    <name evidence="2" type="ORF">ETB97_000551</name>
</gene>
<name>A0A8H6A5J9_PETAA</name>
<protein>
    <submittedName>
        <fullName evidence="2">Uncharacterized protein</fullName>
    </submittedName>
</protein>
<proteinExistence type="predicted"/>
<feature type="compositionally biased region" description="Basic and acidic residues" evidence="1">
    <location>
        <begin position="79"/>
        <end position="88"/>
    </location>
</feature>
<comment type="caution">
    <text evidence="2">The sequence shown here is derived from an EMBL/GenBank/DDBJ whole genome shotgun (WGS) entry which is preliminary data.</text>
</comment>
<organism evidence="2 3">
    <name type="scientific">Petromyces alliaceus</name>
    <name type="common">Aspergillus alliaceus</name>
    <dbReference type="NCBI Taxonomy" id="209559"/>
    <lineage>
        <taxon>Eukaryota</taxon>
        <taxon>Fungi</taxon>
        <taxon>Dikarya</taxon>
        <taxon>Ascomycota</taxon>
        <taxon>Pezizomycotina</taxon>
        <taxon>Eurotiomycetes</taxon>
        <taxon>Eurotiomycetidae</taxon>
        <taxon>Eurotiales</taxon>
        <taxon>Aspergillaceae</taxon>
        <taxon>Aspergillus</taxon>
        <taxon>Aspergillus subgen. Circumdati</taxon>
    </lineage>
</organism>
<evidence type="ECO:0000313" key="3">
    <source>
        <dbReference type="Proteomes" id="UP000541154"/>
    </source>
</evidence>
<feature type="compositionally biased region" description="Polar residues" evidence="1">
    <location>
        <begin position="59"/>
        <end position="76"/>
    </location>
</feature>
<dbReference type="AlphaFoldDB" id="A0A8H6A5J9"/>
<evidence type="ECO:0000313" key="2">
    <source>
        <dbReference type="EMBL" id="KAF5861177.1"/>
    </source>
</evidence>
<evidence type="ECO:0000256" key="1">
    <source>
        <dbReference type="SAM" id="MobiDB-lite"/>
    </source>
</evidence>
<reference evidence="2 3" key="1">
    <citation type="submission" date="2019-04" db="EMBL/GenBank/DDBJ databases">
        <title>Aspergillus burnettii sp. nov., novel species from soil in southeast Queensland.</title>
        <authorList>
            <person name="Gilchrist C.L.M."/>
            <person name="Pitt J.I."/>
            <person name="Lange L."/>
            <person name="Lacey H.J."/>
            <person name="Vuong D."/>
            <person name="Midgley D.J."/>
            <person name="Greenfield P."/>
            <person name="Bradbury M."/>
            <person name="Lacey E."/>
            <person name="Busk P.K."/>
            <person name="Pilgaard B."/>
            <person name="Chooi Y.H."/>
            <person name="Piggott A.M."/>
        </authorList>
    </citation>
    <scope>NUCLEOTIDE SEQUENCE [LARGE SCALE GENOMIC DNA]</scope>
    <source>
        <strain evidence="2 3">FRR 5400</strain>
    </source>
</reference>
<feature type="region of interest" description="Disordered" evidence="1">
    <location>
        <begin position="338"/>
        <end position="367"/>
    </location>
</feature>
<sequence>MDLVSALKILKASDDSELQSHKIQTILILRDVGERLQTRILPPPRDPSPTNSEAEDDSSVFTDNSQSDQLWHSSLATRLPDKDSDENPLHSNATTTTKKPKRTKGETLLKAVIGVLPWIWSIRNSDVLDIIGRKRPASTDRRAEDIARVVGDVDARQEDRLLRACALISFASELASYEKSHNKDSRVNQLVQLVSSGHTKTDSFHERKGSVIAQFVRDTPSFKDKESLVRRATGSGVKLHVLKRLVEERLKSQGLPHECDAIVHVLGLIKHRVFGTTYENTLDLVDLLFAEDALVTLSSADDKETNEDGLSQRHVLDVIGALSPWSRALQKRYEEAVSGASLSDCPHPNNKRARGGQDNDMLGSPRLAGDSDATTHVSVHLHNGTRPMPQSQQFSGVCNPEVLSHRVETLMPMVTPREAQYICRNEPQNPSTGCFNTPPHNSVHAWVGNGATPDVNNDTMERTEATQQRLGVNHENNQDTSVRSLHALLGQAPQTVINMQQQQTNTLVDMETPAALIPANYPQVYTSPSAMIPGDHPQLYPYQLATTITPADFPQTFLFDTSRGVDLSTLQVPLSPCASYSGLLVGMGEHMLSARSMMT</sequence>